<evidence type="ECO:0000313" key="2">
    <source>
        <dbReference type="EMBL" id="GEB54680.1"/>
    </source>
</evidence>
<proteinExistence type="predicted"/>
<comment type="caution">
    <text evidence="2">The sequence shown here is derived from an EMBL/GenBank/DDBJ whole genome shotgun (WGS) entry which is preliminary data.</text>
</comment>
<evidence type="ECO:0000313" key="3">
    <source>
        <dbReference type="Proteomes" id="UP000315226"/>
    </source>
</evidence>
<gene>
    <name evidence="2" type="ORF">SGA01_02850</name>
</gene>
<keyword evidence="1" id="KW-0812">Transmembrane</keyword>
<protein>
    <submittedName>
        <fullName evidence="2">Uncharacterized protein</fullName>
    </submittedName>
</protein>
<sequence length="200" mass="22306">MLSRMPRPAASPPPRSRRARPFLWLGGGLLVAGVCFAGHWVWNGPPYPKADPDRVAAQLKAEARRVYDEAALPGAPDAPSRVEPGTCYYRGLRSLAHIDQGRSDVRSFGLSWQIVGVPEDTARAAQDRTRLRLEREGWKLVSQNVSDRGFRFERPGSGDLVDVDWYEPTSTFVVHVYAPCGELPDGFDAYDWPQTDWTPA</sequence>
<dbReference type="AlphaFoldDB" id="A0A4Y3RFW5"/>
<evidence type="ECO:0000256" key="1">
    <source>
        <dbReference type="SAM" id="Phobius"/>
    </source>
</evidence>
<keyword evidence="1" id="KW-1133">Transmembrane helix</keyword>
<feature type="transmembrane region" description="Helical" evidence="1">
    <location>
        <begin position="21"/>
        <end position="42"/>
    </location>
</feature>
<dbReference type="EMBL" id="BJMN01000002">
    <property type="protein sequence ID" value="GEB54680.1"/>
    <property type="molecule type" value="Genomic_DNA"/>
</dbReference>
<keyword evidence="1" id="KW-0472">Membrane</keyword>
<reference evidence="2 3" key="1">
    <citation type="submission" date="2019-06" db="EMBL/GenBank/DDBJ databases">
        <title>Whole genome shotgun sequence of Streptomyces gardneri NBRC 12865.</title>
        <authorList>
            <person name="Hosoyama A."/>
            <person name="Uohara A."/>
            <person name="Ohji S."/>
            <person name="Ichikawa N."/>
        </authorList>
    </citation>
    <scope>NUCLEOTIDE SEQUENCE [LARGE SCALE GENOMIC DNA]</scope>
    <source>
        <strain evidence="2 3">NBRC 12865</strain>
    </source>
</reference>
<organism evidence="2 3">
    <name type="scientific">Streptomyces gardneri</name>
    <dbReference type="NCBI Taxonomy" id="66892"/>
    <lineage>
        <taxon>Bacteria</taxon>
        <taxon>Bacillati</taxon>
        <taxon>Actinomycetota</taxon>
        <taxon>Actinomycetes</taxon>
        <taxon>Kitasatosporales</taxon>
        <taxon>Streptomycetaceae</taxon>
        <taxon>Streptomyces</taxon>
    </lineage>
</organism>
<dbReference type="Proteomes" id="UP000315226">
    <property type="component" value="Unassembled WGS sequence"/>
</dbReference>
<keyword evidence="3" id="KW-1185">Reference proteome</keyword>
<accession>A0A4Y3RFW5</accession>
<name>A0A4Y3RFW5_9ACTN</name>